<reference evidence="1" key="1">
    <citation type="submission" date="2022-03" db="EMBL/GenBank/DDBJ databases">
        <authorList>
            <person name="Lindestad O."/>
        </authorList>
    </citation>
    <scope>NUCLEOTIDE SEQUENCE</scope>
</reference>
<organism evidence="1 2">
    <name type="scientific">Pararge aegeria aegeria</name>
    <dbReference type="NCBI Taxonomy" id="348720"/>
    <lineage>
        <taxon>Eukaryota</taxon>
        <taxon>Metazoa</taxon>
        <taxon>Ecdysozoa</taxon>
        <taxon>Arthropoda</taxon>
        <taxon>Hexapoda</taxon>
        <taxon>Insecta</taxon>
        <taxon>Pterygota</taxon>
        <taxon>Neoptera</taxon>
        <taxon>Endopterygota</taxon>
        <taxon>Lepidoptera</taxon>
        <taxon>Glossata</taxon>
        <taxon>Ditrysia</taxon>
        <taxon>Papilionoidea</taxon>
        <taxon>Nymphalidae</taxon>
        <taxon>Satyrinae</taxon>
        <taxon>Satyrini</taxon>
        <taxon>Parargina</taxon>
        <taxon>Pararge</taxon>
    </lineage>
</organism>
<dbReference type="EMBL" id="CAKXAJ010012399">
    <property type="protein sequence ID" value="CAH2215691.1"/>
    <property type="molecule type" value="Genomic_DNA"/>
</dbReference>
<dbReference type="AlphaFoldDB" id="A0A8S4QK52"/>
<comment type="caution">
    <text evidence="1">The sequence shown here is derived from an EMBL/GenBank/DDBJ whole genome shotgun (WGS) entry which is preliminary data.</text>
</comment>
<sequence>MGLIRRLRVTWRAMERAMLGVSLRDQIRNEEIRGKTKVTDIAQRVAKLTWQWAGLIARRTNFDVGVVDPQPGGQTTSVDTRVAGSRWIKAAQNRDFGTPNKRRVLCPAVDIDRLI</sequence>
<name>A0A8S4QK52_9NEOP</name>
<accession>A0A8S4QK52</accession>
<evidence type="ECO:0000313" key="1">
    <source>
        <dbReference type="EMBL" id="CAH2215691.1"/>
    </source>
</evidence>
<dbReference type="Proteomes" id="UP000838756">
    <property type="component" value="Unassembled WGS sequence"/>
</dbReference>
<gene>
    <name evidence="1" type="primary">jg40</name>
    <name evidence="1" type="ORF">PAEG_LOCUS3777</name>
</gene>
<dbReference type="OrthoDB" id="407509at2759"/>
<keyword evidence="2" id="KW-1185">Reference proteome</keyword>
<protein>
    <submittedName>
        <fullName evidence="1">Jg40 protein</fullName>
    </submittedName>
</protein>
<proteinExistence type="predicted"/>
<evidence type="ECO:0000313" key="2">
    <source>
        <dbReference type="Proteomes" id="UP000838756"/>
    </source>
</evidence>